<dbReference type="RefSeq" id="WP_004626024.1">
    <property type="nucleotide sequence ID" value="NZ_APMQ01000001.1"/>
</dbReference>
<organism evidence="1 2">
    <name type="scientific">Ralstonia pickettii OR214</name>
    <dbReference type="NCBI Taxonomy" id="1264675"/>
    <lineage>
        <taxon>Bacteria</taxon>
        <taxon>Pseudomonadati</taxon>
        <taxon>Pseudomonadota</taxon>
        <taxon>Betaproteobacteria</taxon>
        <taxon>Burkholderiales</taxon>
        <taxon>Burkholderiaceae</taxon>
        <taxon>Ralstonia</taxon>
    </lineage>
</organism>
<accession>R0EC00</accession>
<evidence type="ECO:0000313" key="2">
    <source>
        <dbReference type="Proteomes" id="UP000013280"/>
    </source>
</evidence>
<proteinExistence type="predicted"/>
<dbReference type="Proteomes" id="UP000013280">
    <property type="component" value="Unassembled WGS sequence"/>
</dbReference>
<comment type="caution">
    <text evidence="1">The sequence shown here is derived from an EMBL/GenBank/DDBJ whole genome shotgun (WGS) entry which is preliminary data.</text>
</comment>
<gene>
    <name evidence="1" type="ORF">OR214_00030</name>
</gene>
<reference evidence="1 2" key="1">
    <citation type="journal article" date="2013" name="Genome Announc.">
        <title>Draft Genome Sequence for Ralstonia sp. Strain OR214, a Bacterium with Potential for Bioremediation.</title>
        <authorList>
            <person name="Utturkar S.M."/>
            <person name="Bollmann A."/>
            <person name="Brzoska R.M."/>
            <person name="Klingeman D.M."/>
            <person name="Epstein S.E."/>
            <person name="Palumbo A.V."/>
            <person name="Brown S.D."/>
        </authorList>
    </citation>
    <scope>NUCLEOTIDE SEQUENCE [LARGE SCALE GENOMIC DNA]</scope>
    <source>
        <strain evidence="1 2">OR214</strain>
    </source>
</reference>
<sequence>MEVNYGEGKTEFGPGVSIELTGDEVATAIDAYLVAHRIHVSGPRTVRVNGELCSYGRVYVDPSGFAIADGTRFSGRGPNSP</sequence>
<dbReference type="AlphaFoldDB" id="R0EC00"/>
<name>R0EC00_RALPI</name>
<protein>
    <submittedName>
        <fullName evidence="1">Uncharacterized protein</fullName>
    </submittedName>
</protein>
<evidence type="ECO:0000313" key="1">
    <source>
        <dbReference type="EMBL" id="ENZ79614.1"/>
    </source>
</evidence>
<dbReference type="EMBL" id="APMQ01000001">
    <property type="protein sequence ID" value="ENZ79614.1"/>
    <property type="molecule type" value="Genomic_DNA"/>
</dbReference>
<dbReference type="PATRIC" id="fig|1264675.3.peg.28"/>